<dbReference type="Proteomes" id="UP000813461">
    <property type="component" value="Unassembled WGS sequence"/>
</dbReference>
<evidence type="ECO:0008006" key="3">
    <source>
        <dbReference type="Google" id="ProtNLM"/>
    </source>
</evidence>
<keyword evidence="2" id="KW-1185">Reference proteome</keyword>
<dbReference type="AlphaFoldDB" id="A0A8K0R110"/>
<evidence type="ECO:0000313" key="2">
    <source>
        <dbReference type="Proteomes" id="UP000813461"/>
    </source>
</evidence>
<sequence>MYQFVTVSGGTIEIADKVAAANGAYGAMTESDTGIRVITDGDPGSLHDPVHLMMTLQRMMFEYQMGFGSQPSSAVKTVQTSGDADFKISLAWLDTAINSLPATGGPLVQQAKAVYQQLLRNMKSSLDHYGNPFNYVPTPNVALSEVKDDIAVLDRLQIQQKAVSDVINNINDARSVMKSKANDLYKDSTDYAKAELQDSVLKEKALLVEDLKKFWEAASQYFTGCSGWEGILSAVGSVLMFARPEIGAALAVGGLLSVASSATNIKTGLDPDDKNADPKKILRSISKIEQDVNDANVQAQIKAIPDQTMVLEDPDSNLLTIIMTDRDKFTDLCDRYFDENKISGIKTTKEAFDALVTTIQTFKQALVSYNQLVLNYIKAKSDQAHAGANIDVLALSNDQLSTDKFDLLYSYFTQAVATQKAETLRSLYNGVRAFNCASMQPSSAFEVMASLGSFDNIDSATLGVAYDTTLRKDVATYMKSLDGIGTEKHIGFSITETSHSLLFSRFKKERKITLLPLVRDRRNYGMEPAWFDIRMDDFAIYLLGAKDKRPPVAHKSHVSVFVTFGGVFSVEDENGKEHDFQVPEKTCTFTCAYTDANSLDAMKKSSDEAQTYNADFKFSMTAEDPLGHYSMPLRSPFIRWSVSVDESEVDLTELSEIVVLMDLKMRTKVGPRAAIDSADASDVPEAQEGPLTPTIDNHAGLVINLASMTTPSTKSSHARPLPKASLAAAGLGRVFVTRGYTLNLSSAVRDTMQRRNLSYRCNAAATAISDFLFRIGVSKNMRPLTENVTKHWVAISPKYGELTSKWIHYTAKQQQDVLQSSLRSIYKEADDHLKSSGEPRDGAIP</sequence>
<dbReference type="EMBL" id="JAGMVJ010000016">
    <property type="protein sequence ID" value="KAH7079670.1"/>
    <property type="molecule type" value="Genomic_DNA"/>
</dbReference>
<protein>
    <recommendedName>
        <fullName evidence="3">Tc toxin complex TcA C-terminal TcB-binding domain-containing protein</fullName>
    </recommendedName>
</protein>
<proteinExistence type="predicted"/>
<accession>A0A8K0R110</accession>
<dbReference type="OrthoDB" id="5431253at2759"/>
<gene>
    <name evidence="1" type="ORF">FB567DRAFT_607035</name>
</gene>
<reference evidence="1" key="1">
    <citation type="journal article" date="2021" name="Nat. Commun.">
        <title>Genetic determinants of endophytism in the Arabidopsis root mycobiome.</title>
        <authorList>
            <person name="Mesny F."/>
            <person name="Miyauchi S."/>
            <person name="Thiergart T."/>
            <person name="Pickel B."/>
            <person name="Atanasova L."/>
            <person name="Karlsson M."/>
            <person name="Huettel B."/>
            <person name="Barry K.W."/>
            <person name="Haridas S."/>
            <person name="Chen C."/>
            <person name="Bauer D."/>
            <person name="Andreopoulos W."/>
            <person name="Pangilinan J."/>
            <person name="LaButti K."/>
            <person name="Riley R."/>
            <person name="Lipzen A."/>
            <person name="Clum A."/>
            <person name="Drula E."/>
            <person name="Henrissat B."/>
            <person name="Kohler A."/>
            <person name="Grigoriev I.V."/>
            <person name="Martin F.M."/>
            <person name="Hacquard S."/>
        </authorList>
    </citation>
    <scope>NUCLEOTIDE SEQUENCE</scope>
    <source>
        <strain evidence="1">MPI-SDFR-AT-0120</strain>
    </source>
</reference>
<comment type="caution">
    <text evidence="1">The sequence shown here is derived from an EMBL/GenBank/DDBJ whole genome shotgun (WGS) entry which is preliminary data.</text>
</comment>
<organism evidence="1 2">
    <name type="scientific">Paraphoma chrysanthemicola</name>
    <dbReference type="NCBI Taxonomy" id="798071"/>
    <lineage>
        <taxon>Eukaryota</taxon>
        <taxon>Fungi</taxon>
        <taxon>Dikarya</taxon>
        <taxon>Ascomycota</taxon>
        <taxon>Pezizomycotina</taxon>
        <taxon>Dothideomycetes</taxon>
        <taxon>Pleosporomycetidae</taxon>
        <taxon>Pleosporales</taxon>
        <taxon>Pleosporineae</taxon>
        <taxon>Phaeosphaeriaceae</taxon>
        <taxon>Paraphoma</taxon>
    </lineage>
</organism>
<name>A0A8K0R110_9PLEO</name>
<evidence type="ECO:0000313" key="1">
    <source>
        <dbReference type="EMBL" id="KAH7079670.1"/>
    </source>
</evidence>